<name>A0A0L6UJ71_9BASI</name>
<comment type="caution">
    <text evidence="1">The sequence shown here is derived from an EMBL/GenBank/DDBJ whole genome shotgun (WGS) entry which is preliminary data.</text>
</comment>
<reference evidence="1 2" key="1">
    <citation type="submission" date="2015-08" db="EMBL/GenBank/DDBJ databases">
        <title>Next Generation Sequencing and Analysis of the Genome of Puccinia sorghi L Schw, the Causal Agent of Maize Common Rust.</title>
        <authorList>
            <person name="Rochi L."/>
            <person name="Burguener G."/>
            <person name="Darino M."/>
            <person name="Turjanski A."/>
            <person name="Kreff E."/>
            <person name="Dieguez M.J."/>
            <person name="Sacco F."/>
        </authorList>
    </citation>
    <scope>NUCLEOTIDE SEQUENCE [LARGE SCALE GENOMIC DNA]</scope>
    <source>
        <strain evidence="1 2">RO10H11247</strain>
    </source>
</reference>
<dbReference type="EMBL" id="LAVV01010774">
    <property type="protein sequence ID" value="KNZ48589.1"/>
    <property type="molecule type" value="Genomic_DNA"/>
</dbReference>
<accession>A0A0L6UJ71</accession>
<evidence type="ECO:0000313" key="2">
    <source>
        <dbReference type="Proteomes" id="UP000037035"/>
    </source>
</evidence>
<dbReference type="VEuPathDB" id="FungiDB:VP01_554g4"/>
<sequence>MNLNIEFLTLKIIQRGSVTCQTPFLNLLHLIKPDPIFYNQYQNPQRDVSIQLAIATCHLGSNVNGVAVLRLKNLFSKLDMEQSTCTLQDSSKQSTIPPIGGNHYDFKKSRYSISLTLVCDVNKKFTSLAIQDHATIAMYSQTCRLLSILKNSLIKISSFWKTQLIQNVDLNYILYSHENHKEMKDTIKWIISCLVLHNPLANLKDHWNELYEEDEPNSAP</sequence>
<dbReference type="OrthoDB" id="2507202at2759"/>
<evidence type="ECO:0000313" key="1">
    <source>
        <dbReference type="EMBL" id="KNZ48589.1"/>
    </source>
</evidence>
<organism evidence="1 2">
    <name type="scientific">Puccinia sorghi</name>
    <dbReference type="NCBI Taxonomy" id="27349"/>
    <lineage>
        <taxon>Eukaryota</taxon>
        <taxon>Fungi</taxon>
        <taxon>Dikarya</taxon>
        <taxon>Basidiomycota</taxon>
        <taxon>Pucciniomycotina</taxon>
        <taxon>Pucciniomycetes</taxon>
        <taxon>Pucciniales</taxon>
        <taxon>Pucciniaceae</taxon>
        <taxon>Puccinia</taxon>
    </lineage>
</organism>
<evidence type="ECO:0008006" key="3">
    <source>
        <dbReference type="Google" id="ProtNLM"/>
    </source>
</evidence>
<keyword evidence="2" id="KW-1185">Reference proteome</keyword>
<dbReference type="AlphaFoldDB" id="A0A0L6UJ71"/>
<feature type="non-terminal residue" evidence="1">
    <location>
        <position position="220"/>
    </location>
</feature>
<proteinExistence type="predicted"/>
<protein>
    <recommendedName>
        <fullName evidence="3">DDE Tnp4 domain-containing protein</fullName>
    </recommendedName>
</protein>
<dbReference type="Proteomes" id="UP000037035">
    <property type="component" value="Unassembled WGS sequence"/>
</dbReference>
<gene>
    <name evidence="1" type="ORF">VP01_554g4</name>
</gene>